<comment type="caution">
    <text evidence="2">The sequence shown here is derived from an EMBL/GenBank/DDBJ whole genome shotgun (WGS) entry which is preliminary data.</text>
</comment>
<dbReference type="InterPro" id="IPR013216">
    <property type="entry name" value="Methyltransf_11"/>
</dbReference>
<evidence type="ECO:0000313" key="3">
    <source>
        <dbReference type="Proteomes" id="UP000449969"/>
    </source>
</evidence>
<keyword evidence="2" id="KW-0489">Methyltransferase</keyword>
<proteinExistence type="predicted"/>
<feature type="domain" description="Methyltransferase type 11" evidence="1">
    <location>
        <begin position="40"/>
        <end position="134"/>
    </location>
</feature>
<dbReference type="GO" id="GO:0008757">
    <property type="term" value="F:S-adenosylmethionine-dependent methyltransferase activity"/>
    <property type="evidence" value="ECO:0007669"/>
    <property type="project" value="InterPro"/>
</dbReference>
<dbReference type="AlphaFoldDB" id="A0A844TTG1"/>
<dbReference type="OrthoDB" id="9795634at2"/>
<keyword evidence="3" id="KW-1185">Reference proteome</keyword>
<evidence type="ECO:0000259" key="1">
    <source>
        <dbReference type="Pfam" id="PF08241"/>
    </source>
</evidence>
<dbReference type="CDD" id="cd02440">
    <property type="entry name" value="AdoMet_MTases"/>
    <property type="match status" value="1"/>
</dbReference>
<dbReference type="EMBL" id="WQNE01000048">
    <property type="protein sequence ID" value="MVT78211.1"/>
    <property type="molecule type" value="Genomic_DNA"/>
</dbReference>
<dbReference type="PANTHER" id="PTHR43591">
    <property type="entry name" value="METHYLTRANSFERASE"/>
    <property type="match status" value="1"/>
</dbReference>
<gene>
    <name evidence="2" type="ORF">GPL20_35120</name>
</gene>
<dbReference type="RefSeq" id="WP_157336741.1">
    <property type="nucleotide sequence ID" value="NZ_JANADL010000043.1"/>
</dbReference>
<dbReference type="Proteomes" id="UP000449969">
    <property type="component" value="Unassembled WGS sequence"/>
</dbReference>
<dbReference type="SUPFAM" id="SSF53335">
    <property type="entry name" value="S-adenosyl-L-methionine-dependent methyltransferases"/>
    <property type="match status" value="1"/>
</dbReference>
<dbReference type="InterPro" id="IPR029063">
    <property type="entry name" value="SAM-dependent_MTases_sf"/>
</dbReference>
<dbReference type="Pfam" id="PF08241">
    <property type="entry name" value="Methyltransf_11"/>
    <property type="match status" value="1"/>
</dbReference>
<protein>
    <submittedName>
        <fullName evidence="2">Methyltransferase domain-containing protein</fullName>
    </submittedName>
</protein>
<organism evidence="2 3">
    <name type="scientific">Bradyrhizobium cajani</name>
    <dbReference type="NCBI Taxonomy" id="1928661"/>
    <lineage>
        <taxon>Bacteria</taxon>
        <taxon>Pseudomonadati</taxon>
        <taxon>Pseudomonadota</taxon>
        <taxon>Alphaproteobacteria</taxon>
        <taxon>Hyphomicrobiales</taxon>
        <taxon>Nitrobacteraceae</taxon>
        <taxon>Bradyrhizobium</taxon>
    </lineage>
</organism>
<accession>A0A844TTG1</accession>
<sequence length="258" mass="27972">MPELRFDDGVAYEQMMGVWSRLAGDVFLDWLKPGLGLRWIDVGCGNGAFTELILSRCAPAEVQGIDPSEGQLAFARTRPGARGAHFQQGDAMALPFASDSFDAAVMALVLVFVPDPAKGIAELVRVARPGGLVATYMWDMLDGGFPLDPILAEMNAMGLSPTRPPRMEASRLDALNAFWTTAGLAQIETREIRVERTFRDFEEFWLVETKAPSIAPVMAAMPPGEIATLRQRVQARLPAGADGRLTYGARAHAIKGLA</sequence>
<evidence type="ECO:0000313" key="2">
    <source>
        <dbReference type="EMBL" id="MVT78211.1"/>
    </source>
</evidence>
<name>A0A844TTG1_9BRAD</name>
<keyword evidence="2" id="KW-0808">Transferase</keyword>
<dbReference type="GO" id="GO:0032259">
    <property type="term" value="P:methylation"/>
    <property type="evidence" value="ECO:0007669"/>
    <property type="project" value="UniProtKB-KW"/>
</dbReference>
<dbReference type="Gene3D" id="3.40.50.150">
    <property type="entry name" value="Vaccinia Virus protein VP39"/>
    <property type="match status" value="1"/>
</dbReference>
<reference evidence="2 3" key="1">
    <citation type="submission" date="2019-12" db="EMBL/GenBank/DDBJ databases">
        <title>Draft genome sequences Bradyrhizobium cajani AMBPC1010, Bradyrhizobium pachyrhizi AMBPC1040 and Bradyrhizobium yuanmingense ALSPC3051, three plant growth promoting strains isolated from nodules of Cajanus cajan L. in Dominican Republic.</title>
        <authorList>
            <person name="Flores-Felix J.D."/>
            <person name="Araujo J."/>
            <person name="Diaz-Alcantara C."/>
            <person name="Gonzalez-Andres F."/>
            <person name="Velazquez E."/>
        </authorList>
    </citation>
    <scope>NUCLEOTIDE SEQUENCE [LARGE SCALE GENOMIC DNA]</scope>
    <source>
        <strain evidence="2 3">1010</strain>
    </source>
</reference>